<accession>A0AA36HSP2</accession>
<evidence type="ECO:0000256" key="6">
    <source>
        <dbReference type="SAM" id="MobiDB-lite"/>
    </source>
</evidence>
<evidence type="ECO:0000256" key="2">
    <source>
        <dbReference type="ARBA" id="ARBA00022574"/>
    </source>
</evidence>
<dbReference type="SUPFAM" id="SSF50978">
    <property type="entry name" value="WD40 repeat-like"/>
    <property type="match status" value="1"/>
</dbReference>
<keyword evidence="2 5" id="KW-0853">WD repeat</keyword>
<comment type="subcellular location">
    <subcellularLocation>
        <location evidence="1">Nucleus</location>
    </subcellularLocation>
</comment>
<sequence>MAKVRKVGREVPVTASVERFEVVDAGSGQDVLSKGLDAVKARVSLVKTGQHVDYIVRVFFDGQSWTVTRRYNEFAALADILKKKLASVPAIPQKSMVRQFAPEYLEARKNGLNVFIKELCRRRDAANCREVQDFLLLRQRVPHLSQADASEPVQSAEVQEASFGIAHFEYDPVQGLLLLGSSDFSWASRMDTKITNIKMPWEKKAPNLPSAQLSLWQQSPAELKFHMQGMNRFTALITCVLMANCRDKASCLAGLSDGTIGVLPMKSERGATGGAGQVLPLVRHTAGVVALALDETEQWLFSASSDKAIIVFDLKRQMIQCEVQAPAPPTQMFHCQEQRRLFTSLKNGLVVVWDTSVLPLQKIATVPDGAPSSNPVTAMDYDSSTGTLFTGSKDGISLWTVKTSDMGGWGRKLGQITNMEPPSAIAWAQSSREIIAGFETGAVVIFDLDQGEPSYAIQAHADAVTAVKWLDAPRRLLTASKDRTLKIWDFPSMQRAPLDSGSWAPQQVQAAMQAPERSWARTSGSFSGDPLQGRTSGSFQHGGEGYQRGPVASTFSGTPSAPGFSTAAVSSSAYTGAAAVPPPVVGAAPSAVVEDSDDDLAGWDK</sequence>
<dbReference type="SMART" id="SM00312">
    <property type="entry name" value="PX"/>
    <property type="match status" value="1"/>
</dbReference>
<keyword evidence="3" id="KW-0677">Repeat</keyword>
<evidence type="ECO:0000313" key="9">
    <source>
        <dbReference type="Proteomes" id="UP001178507"/>
    </source>
</evidence>
<dbReference type="GO" id="GO:0035091">
    <property type="term" value="F:phosphatidylinositol binding"/>
    <property type="evidence" value="ECO:0007669"/>
    <property type="project" value="InterPro"/>
</dbReference>
<feature type="domain" description="PX" evidence="7">
    <location>
        <begin position="32"/>
        <end position="142"/>
    </location>
</feature>
<dbReference type="InterPro" id="IPR036322">
    <property type="entry name" value="WD40_repeat_dom_sf"/>
</dbReference>
<name>A0AA36HSP2_9DINO</name>
<dbReference type="PROSITE" id="PS50294">
    <property type="entry name" value="WD_REPEATS_REGION"/>
    <property type="match status" value="1"/>
</dbReference>
<evidence type="ECO:0000256" key="3">
    <source>
        <dbReference type="ARBA" id="ARBA00022737"/>
    </source>
</evidence>
<dbReference type="Gene3D" id="2.130.10.10">
    <property type="entry name" value="YVTN repeat-like/Quinoprotein amine dehydrogenase"/>
    <property type="match status" value="2"/>
</dbReference>
<keyword evidence="9" id="KW-1185">Reference proteome</keyword>
<feature type="repeat" description="WD" evidence="5">
    <location>
        <begin position="281"/>
        <end position="315"/>
    </location>
</feature>
<evidence type="ECO:0000256" key="1">
    <source>
        <dbReference type="ARBA" id="ARBA00004123"/>
    </source>
</evidence>
<organism evidence="8 9">
    <name type="scientific">Effrenium voratum</name>
    <dbReference type="NCBI Taxonomy" id="2562239"/>
    <lineage>
        <taxon>Eukaryota</taxon>
        <taxon>Sar</taxon>
        <taxon>Alveolata</taxon>
        <taxon>Dinophyceae</taxon>
        <taxon>Suessiales</taxon>
        <taxon>Symbiodiniaceae</taxon>
        <taxon>Effrenium</taxon>
    </lineage>
</organism>
<comment type="caution">
    <text evidence="8">The sequence shown here is derived from an EMBL/GenBank/DDBJ whole genome shotgun (WGS) entry which is preliminary data.</text>
</comment>
<dbReference type="PANTHER" id="PTHR19848">
    <property type="entry name" value="WD40 REPEAT PROTEIN"/>
    <property type="match status" value="1"/>
</dbReference>
<evidence type="ECO:0000256" key="5">
    <source>
        <dbReference type="PROSITE-ProRule" id="PRU00221"/>
    </source>
</evidence>
<evidence type="ECO:0000313" key="8">
    <source>
        <dbReference type="EMBL" id="CAJ1374606.1"/>
    </source>
</evidence>
<dbReference type="AlphaFoldDB" id="A0AA36HSP2"/>
<dbReference type="Proteomes" id="UP001178507">
    <property type="component" value="Unassembled WGS sequence"/>
</dbReference>
<dbReference type="Pfam" id="PF00787">
    <property type="entry name" value="PX"/>
    <property type="match status" value="1"/>
</dbReference>
<dbReference type="PROSITE" id="PS50082">
    <property type="entry name" value="WD_REPEATS_2"/>
    <property type="match status" value="2"/>
</dbReference>
<evidence type="ECO:0000256" key="4">
    <source>
        <dbReference type="ARBA" id="ARBA00023242"/>
    </source>
</evidence>
<feature type="region of interest" description="Disordered" evidence="6">
    <location>
        <begin position="515"/>
        <end position="543"/>
    </location>
</feature>
<evidence type="ECO:0000259" key="7">
    <source>
        <dbReference type="PROSITE" id="PS50195"/>
    </source>
</evidence>
<feature type="compositionally biased region" description="Acidic residues" evidence="6">
    <location>
        <begin position="594"/>
        <end position="605"/>
    </location>
</feature>
<dbReference type="SMART" id="SM00320">
    <property type="entry name" value="WD40"/>
    <property type="match status" value="4"/>
</dbReference>
<dbReference type="PANTHER" id="PTHR19848:SF0">
    <property type="entry name" value="NOTCHLESS PROTEIN HOMOLOG 1"/>
    <property type="match status" value="1"/>
</dbReference>
<dbReference type="GO" id="GO:0000027">
    <property type="term" value="P:ribosomal large subunit assembly"/>
    <property type="evidence" value="ECO:0007669"/>
    <property type="project" value="TreeGrafter"/>
</dbReference>
<dbReference type="PROSITE" id="PS50195">
    <property type="entry name" value="PX"/>
    <property type="match status" value="1"/>
</dbReference>
<feature type="region of interest" description="Disordered" evidence="6">
    <location>
        <begin position="578"/>
        <end position="605"/>
    </location>
</feature>
<dbReference type="InterPro" id="IPR001683">
    <property type="entry name" value="PX_dom"/>
</dbReference>
<proteinExistence type="predicted"/>
<dbReference type="CDD" id="cd06093">
    <property type="entry name" value="PX_domain"/>
    <property type="match status" value="1"/>
</dbReference>
<feature type="repeat" description="WD" evidence="5">
    <location>
        <begin position="457"/>
        <end position="498"/>
    </location>
</feature>
<dbReference type="InterPro" id="IPR036871">
    <property type="entry name" value="PX_dom_sf"/>
</dbReference>
<dbReference type="InterPro" id="IPR015943">
    <property type="entry name" value="WD40/YVTN_repeat-like_dom_sf"/>
</dbReference>
<reference evidence="8" key="1">
    <citation type="submission" date="2023-08" db="EMBL/GenBank/DDBJ databases">
        <authorList>
            <person name="Chen Y."/>
            <person name="Shah S."/>
            <person name="Dougan E. K."/>
            <person name="Thang M."/>
            <person name="Chan C."/>
        </authorList>
    </citation>
    <scope>NUCLEOTIDE SEQUENCE</scope>
</reference>
<gene>
    <name evidence="8" type="ORF">EVOR1521_LOCUS4118</name>
</gene>
<keyword evidence="4" id="KW-0539">Nucleus</keyword>
<dbReference type="EMBL" id="CAUJNA010000264">
    <property type="protein sequence ID" value="CAJ1374606.1"/>
    <property type="molecule type" value="Genomic_DNA"/>
</dbReference>
<dbReference type="Pfam" id="PF00400">
    <property type="entry name" value="WD40"/>
    <property type="match status" value="2"/>
</dbReference>
<dbReference type="SUPFAM" id="SSF64268">
    <property type="entry name" value="PX domain"/>
    <property type="match status" value="1"/>
</dbReference>
<protein>
    <recommendedName>
        <fullName evidence="7">PX domain-containing protein</fullName>
    </recommendedName>
</protein>
<dbReference type="GO" id="GO:0005730">
    <property type="term" value="C:nucleolus"/>
    <property type="evidence" value="ECO:0007669"/>
    <property type="project" value="TreeGrafter"/>
</dbReference>
<dbReference type="Gene3D" id="3.30.1520.10">
    <property type="entry name" value="Phox-like domain"/>
    <property type="match status" value="1"/>
</dbReference>
<dbReference type="InterPro" id="IPR001680">
    <property type="entry name" value="WD40_rpt"/>
</dbReference>